<dbReference type="InterPro" id="IPR004045">
    <property type="entry name" value="Glutathione_S-Trfase_N"/>
</dbReference>
<evidence type="ECO:0000259" key="1">
    <source>
        <dbReference type="PROSITE" id="PS50404"/>
    </source>
</evidence>
<dbReference type="InterPro" id="IPR004046">
    <property type="entry name" value="GST_C"/>
</dbReference>
<comment type="caution">
    <text evidence="2">The sequence shown here is derived from an EMBL/GenBank/DDBJ whole genome shotgun (WGS) entry which is preliminary data.</text>
</comment>
<organism evidence="2 3">
    <name type="scientific">Pacificimonas flava</name>
    <dbReference type="NCBI Taxonomy" id="1234595"/>
    <lineage>
        <taxon>Bacteria</taxon>
        <taxon>Pseudomonadati</taxon>
        <taxon>Pseudomonadota</taxon>
        <taxon>Alphaproteobacteria</taxon>
        <taxon>Sphingomonadales</taxon>
        <taxon>Sphingosinicellaceae</taxon>
        <taxon>Pacificimonas</taxon>
    </lineage>
</organism>
<sequence length="340" mass="36734">MEPAYQLYGLRPSFYTRKVAAMLAAMRLPHEDLLKTAEIAPEVEAAVGGYRKFPVLRTPEDDWVTDSTDIGLYLGRQHPDAAILPADPAMRAAALILDDWADEWLLRPTLHWRVTDAENRRWVARHAVAGMNGDDDPGEDPGEAHDHPGVGYASQFFAGAGAVNRVGEDYAQEVLGILHGAADALAAHFETRPFLLGTRVSLPDFAMFGFLEAGLLWEPAARAYVEPRWPALAAFAERVRLAVAGDGDFDNADSAPETLRAFFAGMDDFAAFLGANAAAVAAGEKEARWSSDGEPRVMRARGFTEKCRKATGAVIADLGAENRAALAALAGTPLIDAYTR</sequence>
<dbReference type="Gene3D" id="1.20.1050.10">
    <property type="match status" value="1"/>
</dbReference>
<dbReference type="SUPFAM" id="SSF47616">
    <property type="entry name" value="GST C-terminal domain-like"/>
    <property type="match status" value="1"/>
</dbReference>
<protein>
    <recommendedName>
        <fullName evidence="1">GST N-terminal domain-containing protein</fullName>
    </recommendedName>
</protein>
<dbReference type="RefSeq" id="WP_088711160.1">
    <property type="nucleotide sequence ID" value="NZ_NFZT01000001.1"/>
</dbReference>
<dbReference type="InterPro" id="IPR036282">
    <property type="entry name" value="Glutathione-S-Trfase_C_sf"/>
</dbReference>
<feature type="domain" description="GST N-terminal" evidence="1">
    <location>
        <begin position="3"/>
        <end position="82"/>
    </location>
</feature>
<dbReference type="Proteomes" id="UP000198462">
    <property type="component" value="Unassembled WGS sequence"/>
</dbReference>
<gene>
    <name evidence="2" type="ORF">B5C34_02085</name>
</gene>
<name>A0A219B1X7_9SPHN</name>
<dbReference type="Pfam" id="PF00043">
    <property type="entry name" value="GST_C"/>
    <property type="match status" value="1"/>
</dbReference>
<dbReference type="CDD" id="cd00570">
    <property type="entry name" value="GST_N_family"/>
    <property type="match status" value="1"/>
</dbReference>
<dbReference type="SUPFAM" id="SSF52833">
    <property type="entry name" value="Thioredoxin-like"/>
    <property type="match status" value="1"/>
</dbReference>
<dbReference type="PROSITE" id="PS50404">
    <property type="entry name" value="GST_NTER"/>
    <property type="match status" value="1"/>
</dbReference>
<keyword evidence="3" id="KW-1185">Reference proteome</keyword>
<reference evidence="3" key="1">
    <citation type="submission" date="2017-05" db="EMBL/GenBank/DDBJ databases">
        <authorList>
            <person name="Lin X."/>
        </authorList>
    </citation>
    <scope>NUCLEOTIDE SEQUENCE [LARGE SCALE GENOMIC DNA]</scope>
    <source>
        <strain evidence="3">JLT2012</strain>
    </source>
</reference>
<evidence type="ECO:0000313" key="3">
    <source>
        <dbReference type="Proteomes" id="UP000198462"/>
    </source>
</evidence>
<dbReference type="OrthoDB" id="5293590at2"/>
<dbReference type="AlphaFoldDB" id="A0A219B1X7"/>
<evidence type="ECO:0000313" key="2">
    <source>
        <dbReference type="EMBL" id="OWV32362.1"/>
    </source>
</evidence>
<dbReference type="Pfam" id="PF13417">
    <property type="entry name" value="GST_N_3"/>
    <property type="match status" value="1"/>
</dbReference>
<dbReference type="Gene3D" id="3.40.30.10">
    <property type="entry name" value="Glutaredoxin"/>
    <property type="match status" value="1"/>
</dbReference>
<dbReference type="InterPro" id="IPR036249">
    <property type="entry name" value="Thioredoxin-like_sf"/>
</dbReference>
<accession>A0A219B1X7</accession>
<dbReference type="EMBL" id="NFZT01000001">
    <property type="protein sequence ID" value="OWV32362.1"/>
    <property type="molecule type" value="Genomic_DNA"/>
</dbReference>
<proteinExistence type="predicted"/>